<evidence type="ECO:0000256" key="3">
    <source>
        <dbReference type="ARBA" id="ARBA00004370"/>
    </source>
</evidence>
<keyword evidence="4" id="KW-0256">Endoplasmic reticulum</keyword>
<evidence type="ECO:0000313" key="9">
    <source>
        <dbReference type="Proteomes" id="UP000078046"/>
    </source>
</evidence>
<dbReference type="EMBL" id="LWCA01000559">
    <property type="protein sequence ID" value="OAF67854.1"/>
    <property type="molecule type" value="Genomic_DNA"/>
</dbReference>
<dbReference type="InterPro" id="IPR007751">
    <property type="entry name" value="DUF676_lipase-like"/>
</dbReference>
<dbReference type="GO" id="GO:0005739">
    <property type="term" value="C:mitochondrion"/>
    <property type="evidence" value="ECO:0007669"/>
    <property type="project" value="UniProtKB-SubCell"/>
</dbReference>
<evidence type="ECO:0000313" key="8">
    <source>
        <dbReference type="EMBL" id="OAF67854.1"/>
    </source>
</evidence>
<dbReference type="AlphaFoldDB" id="A0A177B364"/>
<organism evidence="8 9">
    <name type="scientific">Intoshia linei</name>
    <dbReference type="NCBI Taxonomy" id="1819745"/>
    <lineage>
        <taxon>Eukaryota</taxon>
        <taxon>Metazoa</taxon>
        <taxon>Spiralia</taxon>
        <taxon>Lophotrochozoa</taxon>
        <taxon>Mesozoa</taxon>
        <taxon>Orthonectida</taxon>
        <taxon>Rhopaluridae</taxon>
        <taxon>Intoshia</taxon>
    </lineage>
</organism>
<evidence type="ECO:0000256" key="5">
    <source>
        <dbReference type="ARBA" id="ARBA00023128"/>
    </source>
</evidence>
<dbReference type="Proteomes" id="UP000078046">
    <property type="component" value="Unassembled WGS sequence"/>
</dbReference>
<evidence type="ECO:0000256" key="2">
    <source>
        <dbReference type="ARBA" id="ARBA00004240"/>
    </source>
</evidence>
<evidence type="ECO:0000256" key="6">
    <source>
        <dbReference type="ARBA" id="ARBA00023136"/>
    </source>
</evidence>
<evidence type="ECO:0000256" key="4">
    <source>
        <dbReference type="ARBA" id="ARBA00022824"/>
    </source>
</evidence>
<dbReference type="GO" id="GO:0005783">
    <property type="term" value="C:endoplasmic reticulum"/>
    <property type="evidence" value="ECO:0007669"/>
    <property type="project" value="UniProtKB-SubCell"/>
</dbReference>
<dbReference type="Pfam" id="PF05057">
    <property type="entry name" value="DUF676"/>
    <property type="match status" value="1"/>
</dbReference>
<dbReference type="PANTHER" id="PTHR48182:SF2">
    <property type="entry name" value="PROTEIN SERAC1"/>
    <property type="match status" value="1"/>
</dbReference>
<keyword evidence="9" id="KW-1185">Reference proteome</keyword>
<comment type="subcellular location">
    <subcellularLocation>
        <location evidence="2">Endoplasmic reticulum</location>
    </subcellularLocation>
    <subcellularLocation>
        <location evidence="3">Membrane</location>
    </subcellularLocation>
    <subcellularLocation>
        <location evidence="1">Mitochondrion</location>
    </subcellularLocation>
</comment>
<feature type="domain" description="DUF676" evidence="7">
    <location>
        <begin position="391"/>
        <end position="501"/>
    </location>
</feature>
<dbReference type="GO" id="GO:0016020">
    <property type="term" value="C:membrane"/>
    <property type="evidence" value="ECO:0007669"/>
    <property type="project" value="UniProtKB-SubCell"/>
</dbReference>
<accession>A0A177B364</accession>
<comment type="caution">
    <text evidence="8">The sequence shown here is derived from an EMBL/GenBank/DDBJ whole genome shotgun (WGS) entry which is preliminary data.</text>
</comment>
<proteinExistence type="predicted"/>
<keyword evidence="5" id="KW-0496">Mitochondrion</keyword>
<protein>
    <recommendedName>
        <fullName evidence="7">DUF676 domain-containing protein</fullName>
    </recommendedName>
</protein>
<reference evidence="8 9" key="1">
    <citation type="submission" date="2016-04" db="EMBL/GenBank/DDBJ databases">
        <title>The genome of Intoshia linei affirms orthonectids as highly simplified spiralians.</title>
        <authorList>
            <person name="Mikhailov K.V."/>
            <person name="Slusarev G.S."/>
            <person name="Nikitin M.A."/>
            <person name="Logacheva M.D."/>
            <person name="Penin A."/>
            <person name="Aleoshin V."/>
            <person name="Panchin Y.V."/>
        </authorList>
    </citation>
    <scope>NUCLEOTIDE SEQUENCE [LARGE SCALE GENOMIC DNA]</scope>
    <source>
        <strain evidence="8">Intl2013</strain>
        <tissue evidence="8">Whole animal</tissue>
    </source>
</reference>
<sequence length="562" mass="65172">MGFVERMFDSLNYKKTSVKVTLLNWTKSPSQLSRKFAISAISRYKHWTDADFHTISHSIDFGTEVALSRCPNINNKLFLNVKTSLNKNFNSLNCLVLHLTNVLLKFQECGCKLNENDIYHFQNIIKQYGELDQNSHELFSKQNKGYSDIIYKKFEYLNKLYSSYKTNEDKTVNIVEILEWIETVCQEESKASSLLNTEFIKDLLAISSIYEDGKFETKDKVIGLISTIIANLSSYRNSYSVFENCRDLMTKLRKWQRNDCIQISMNAKKTIINLDNLECCVYPPKIVLFYPYHHFDYDFDIIFVHGINGNPYKTWRCTLDGNKLVSNGNKRWTSNWPLDLLTKDIPNCRIISFRMDNPLMPRNDYTDKEEKTFIGKSKLILPELKKIGIGKKPIIWIGHSLGGIQIKHILLMASNDERYSDIFYNTKGIAFCATPHNGSSWAKTGRALRVPCSDEIVQLSDSEKLGKLQSDFMTLVNDRKNIKLLNMMENKKTKHFMNMINFLVVPPKESDIGVSNVIIDSDHNNIVKPRDVNSKSYKEILNFINESIHQNKLYELIETFDN</sequence>
<dbReference type="Gene3D" id="3.40.50.1820">
    <property type="entry name" value="alpha/beta hydrolase"/>
    <property type="match status" value="1"/>
</dbReference>
<dbReference type="SUPFAM" id="SSF53474">
    <property type="entry name" value="alpha/beta-Hydrolases"/>
    <property type="match status" value="1"/>
</dbReference>
<evidence type="ECO:0000256" key="1">
    <source>
        <dbReference type="ARBA" id="ARBA00004173"/>
    </source>
</evidence>
<name>A0A177B364_9BILA</name>
<evidence type="ECO:0000259" key="7">
    <source>
        <dbReference type="Pfam" id="PF05057"/>
    </source>
</evidence>
<keyword evidence="6" id="KW-0472">Membrane</keyword>
<gene>
    <name evidence="8" type="ORF">A3Q56_04403</name>
</gene>
<dbReference type="PANTHER" id="PTHR48182">
    <property type="entry name" value="PROTEIN SERAC1"/>
    <property type="match status" value="1"/>
</dbReference>
<dbReference type="InterPro" id="IPR052374">
    <property type="entry name" value="SERAC1"/>
</dbReference>
<dbReference type="OrthoDB" id="5086500at2759"/>
<dbReference type="InterPro" id="IPR029058">
    <property type="entry name" value="AB_hydrolase_fold"/>
</dbReference>